<evidence type="ECO:0000313" key="1">
    <source>
        <dbReference type="EMBL" id="KAF7999019.1"/>
    </source>
</evidence>
<comment type="caution">
    <text evidence="1">The sequence shown here is derived from an EMBL/GenBank/DDBJ whole genome shotgun (WGS) entry which is preliminary data.</text>
</comment>
<accession>A0A8H7GKC7</accession>
<proteinExistence type="predicted"/>
<dbReference type="Proteomes" id="UP000649328">
    <property type="component" value="Unassembled WGS sequence"/>
</dbReference>
<dbReference type="EMBL" id="JACBPP010000010">
    <property type="protein sequence ID" value="KAF7999019.1"/>
    <property type="molecule type" value="Genomic_DNA"/>
</dbReference>
<organism evidence="1 2">
    <name type="scientific">Metschnikowia pulcherrima</name>
    <dbReference type="NCBI Taxonomy" id="27326"/>
    <lineage>
        <taxon>Eukaryota</taxon>
        <taxon>Fungi</taxon>
        <taxon>Dikarya</taxon>
        <taxon>Ascomycota</taxon>
        <taxon>Saccharomycotina</taxon>
        <taxon>Pichiomycetes</taxon>
        <taxon>Metschnikowiaceae</taxon>
        <taxon>Metschnikowia</taxon>
    </lineage>
</organism>
<reference evidence="1" key="1">
    <citation type="submission" date="2020-10" db="EMBL/GenBank/DDBJ databases">
        <title>The Whole-Genome Sequence of Metschnikowia persimmonesis, a Novel Endophytic Yeast Species Isolated from Medicinal Plant Diospyros kaki Thumb.</title>
        <authorList>
            <person name="Rahmat E."/>
            <person name="Kang Y."/>
        </authorList>
    </citation>
    <scope>NUCLEOTIDE SEQUENCE</scope>
    <source>
        <strain evidence="1">KIOM G15050</strain>
    </source>
</reference>
<keyword evidence="2" id="KW-1185">Reference proteome</keyword>
<dbReference type="AlphaFoldDB" id="A0A8H7GKC7"/>
<gene>
    <name evidence="1" type="ORF">HF325_006551</name>
</gene>
<name>A0A8H7GKC7_9ASCO</name>
<evidence type="ECO:0000313" key="2">
    <source>
        <dbReference type="Proteomes" id="UP000649328"/>
    </source>
</evidence>
<protein>
    <submittedName>
        <fullName evidence="1">Uncharacterized protein</fullName>
    </submittedName>
</protein>
<sequence>MINKNALKSTTRKRKSQKVPLVFTGRQNAISASSFVVSSGCQRGLTSLNFASERRRVMAYNPAPFSPFAV</sequence>